<reference evidence="2 3" key="1">
    <citation type="submission" date="2019-09" db="EMBL/GenBank/DDBJ databases">
        <title>Actinomadura physcomitrii sp. nov., a novel actinomycete isolated from moss [Physcomitrium sphaericum (Ludw) Fuernr].</title>
        <authorList>
            <person name="Liu C."/>
            <person name="Zhuang X."/>
        </authorList>
    </citation>
    <scope>NUCLEOTIDE SEQUENCE [LARGE SCALE GENOMIC DNA]</scope>
    <source>
        <strain evidence="2 3">CYP1-1B</strain>
    </source>
</reference>
<proteinExistence type="predicted"/>
<evidence type="ECO:0000256" key="1">
    <source>
        <dbReference type="SAM" id="Phobius"/>
    </source>
</evidence>
<keyword evidence="1" id="KW-0812">Transmembrane</keyword>
<dbReference type="Proteomes" id="UP000483004">
    <property type="component" value="Unassembled WGS sequence"/>
</dbReference>
<feature type="transmembrane region" description="Helical" evidence="1">
    <location>
        <begin position="110"/>
        <end position="132"/>
    </location>
</feature>
<keyword evidence="1" id="KW-0472">Membrane</keyword>
<evidence type="ECO:0000313" key="2">
    <source>
        <dbReference type="EMBL" id="KAB2364192.1"/>
    </source>
</evidence>
<dbReference type="AlphaFoldDB" id="A0A6L3VJN4"/>
<accession>A0A6L3VJN4</accession>
<protein>
    <submittedName>
        <fullName evidence="2">Uncharacterized protein</fullName>
    </submittedName>
</protein>
<gene>
    <name evidence="2" type="ORF">F9B16_42040</name>
</gene>
<keyword evidence="1" id="KW-1133">Transmembrane helix</keyword>
<sequence>MAAILLVPGFVLAVEACLALYSFTDNGGSAVARDSATAGPCHRDMVTGWAQYACGLRKDGKPYEPGIPMNRPTLKSWKPVHGSVEFEIRESHGKGGTRYQIVKEGTARPLILGLILMPFLFFGVIVLVYKLLRALLRRSANLVRPSADLLATRNPATRQRPQGVDGLDR</sequence>
<evidence type="ECO:0000313" key="3">
    <source>
        <dbReference type="Proteomes" id="UP000483004"/>
    </source>
</evidence>
<keyword evidence="3" id="KW-1185">Reference proteome</keyword>
<dbReference type="EMBL" id="WBMR01000226">
    <property type="protein sequence ID" value="KAB2364192.1"/>
    <property type="molecule type" value="Genomic_DNA"/>
</dbReference>
<name>A0A6L3VJN4_9ACTN</name>
<comment type="caution">
    <text evidence="2">The sequence shown here is derived from an EMBL/GenBank/DDBJ whole genome shotgun (WGS) entry which is preliminary data.</text>
</comment>
<dbReference type="RefSeq" id="WP_151545851.1">
    <property type="nucleotide sequence ID" value="NZ_WBMR01000226.1"/>
</dbReference>
<organism evidence="2 3">
    <name type="scientific">Actinomadura montaniterrae</name>
    <dbReference type="NCBI Taxonomy" id="1803903"/>
    <lineage>
        <taxon>Bacteria</taxon>
        <taxon>Bacillati</taxon>
        <taxon>Actinomycetota</taxon>
        <taxon>Actinomycetes</taxon>
        <taxon>Streptosporangiales</taxon>
        <taxon>Thermomonosporaceae</taxon>
        <taxon>Actinomadura</taxon>
    </lineage>
</organism>